<proteinExistence type="inferred from homology"/>
<comment type="caution">
    <text evidence="2">The sequence shown here is derived from an EMBL/GenBank/DDBJ whole genome shotgun (WGS) entry which is preliminary data.</text>
</comment>
<organism evidence="2 3">
    <name type="scientific">Dioscorea zingiberensis</name>
    <dbReference type="NCBI Taxonomy" id="325984"/>
    <lineage>
        <taxon>Eukaryota</taxon>
        <taxon>Viridiplantae</taxon>
        <taxon>Streptophyta</taxon>
        <taxon>Embryophyta</taxon>
        <taxon>Tracheophyta</taxon>
        <taxon>Spermatophyta</taxon>
        <taxon>Magnoliopsida</taxon>
        <taxon>Liliopsida</taxon>
        <taxon>Dioscoreales</taxon>
        <taxon>Dioscoreaceae</taxon>
        <taxon>Dioscorea</taxon>
    </lineage>
</organism>
<dbReference type="Pfam" id="PF05042">
    <property type="entry name" value="Caleosin"/>
    <property type="match status" value="1"/>
</dbReference>
<reference evidence="2" key="1">
    <citation type="submission" date="2021-03" db="EMBL/GenBank/DDBJ databases">
        <authorList>
            <person name="Li Z."/>
            <person name="Yang C."/>
        </authorList>
    </citation>
    <scope>NUCLEOTIDE SEQUENCE</scope>
    <source>
        <strain evidence="2">Dzin_1.0</strain>
        <tissue evidence="2">Leaf</tissue>
    </source>
</reference>
<accession>A0A9D5HTT3</accession>
<comment type="similarity">
    <text evidence="1">Belongs to the caleosin family.</text>
</comment>
<dbReference type="AlphaFoldDB" id="A0A9D5HTT3"/>
<evidence type="ECO:0000256" key="1">
    <source>
        <dbReference type="ARBA" id="ARBA00006765"/>
    </source>
</evidence>
<dbReference type="InterPro" id="IPR007736">
    <property type="entry name" value="Caleosin-related"/>
</dbReference>
<reference evidence="2" key="2">
    <citation type="journal article" date="2022" name="Hortic Res">
        <title>The genome of Dioscorea zingiberensis sheds light on the biosynthesis, origin and evolution of the medicinally important diosgenin saponins.</title>
        <authorList>
            <person name="Li Y."/>
            <person name="Tan C."/>
            <person name="Li Z."/>
            <person name="Guo J."/>
            <person name="Li S."/>
            <person name="Chen X."/>
            <person name="Wang C."/>
            <person name="Dai X."/>
            <person name="Yang H."/>
            <person name="Song W."/>
            <person name="Hou L."/>
            <person name="Xu J."/>
            <person name="Tong Z."/>
            <person name="Xu A."/>
            <person name="Yuan X."/>
            <person name="Wang W."/>
            <person name="Yang Q."/>
            <person name="Chen L."/>
            <person name="Sun Z."/>
            <person name="Wang K."/>
            <person name="Pan B."/>
            <person name="Chen J."/>
            <person name="Bao Y."/>
            <person name="Liu F."/>
            <person name="Qi X."/>
            <person name="Gang D.R."/>
            <person name="Wen J."/>
            <person name="Li J."/>
        </authorList>
    </citation>
    <scope>NUCLEOTIDE SEQUENCE</scope>
    <source>
        <strain evidence="2">Dzin_1.0</strain>
    </source>
</reference>
<dbReference type="EMBL" id="JAGGNH010000001">
    <property type="protein sequence ID" value="KAJ0988639.1"/>
    <property type="molecule type" value="Genomic_DNA"/>
</dbReference>
<dbReference type="PANTHER" id="PTHR31495">
    <property type="entry name" value="PEROXYGENASE 3-RELATED"/>
    <property type="match status" value="1"/>
</dbReference>
<name>A0A9D5HTT3_9LILI</name>
<dbReference type="PANTHER" id="PTHR31495:SF34">
    <property type="entry name" value="OS03G0222600 PROTEIN"/>
    <property type="match status" value="1"/>
</dbReference>
<dbReference type="GO" id="GO:0005509">
    <property type="term" value="F:calcium ion binding"/>
    <property type="evidence" value="ECO:0007669"/>
    <property type="project" value="TreeGrafter"/>
</dbReference>
<sequence length="239" mass="26811">MGSSSVNEAAMATEALQAPITKARKLNTDLQDQLSKPYLARALEAVDPSHPNGTEGRDHGNMSVLQQHVAFFDRNKDGIVYPWETYQGFRAIGCDILTSIGGGFLINLVLGYSTQPSWIPNPLLPIYIKNIHKCKHGSDSETYDTEGRFEPSKFDAIFSKYGLTHPNALTSDELSAMLKANRNLTDFNGWILSYAEWQLLYKLGKDEKGLLHRETIRGLYDGSLFEQLEKNRTSHSKRS</sequence>
<dbReference type="OrthoDB" id="640742at2759"/>
<dbReference type="GO" id="GO:0004497">
    <property type="term" value="F:monooxygenase activity"/>
    <property type="evidence" value="ECO:0007669"/>
    <property type="project" value="TreeGrafter"/>
</dbReference>
<protein>
    <submittedName>
        <fullName evidence="2">Uncharacterized protein</fullName>
    </submittedName>
</protein>
<dbReference type="Proteomes" id="UP001085076">
    <property type="component" value="Miscellaneous, Linkage group lg01"/>
</dbReference>
<keyword evidence="3" id="KW-1185">Reference proteome</keyword>
<gene>
    <name evidence="2" type="ORF">J5N97_006995</name>
</gene>
<evidence type="ECO:0000313" key="3">
    <source>
        <dbReference type="Proteomes" id="UP001085076"/>
    </source>
</evidence>
<evidence type="ECO:0000313" key="2">
    <source>
        <dbReference type="EMBL" id="KAJ0988639.1"/>
    </source>
</evidence>